<feature type="non-terminal residue" evidence="2">
    <location>
        <position position="1"/>
    </location>
</feature>
<gene>
    <name evidence="2" type="ORF">CCMP2556_LOCUS2425</name>
</gene>
<feature type="region of interest" description="Disordered" evidence="1">
    <location>
        <begin position="95"/>
        <end position="176"/>
    </location>
</feature>
<dbReference type="Proteomes" id="UP001642484">
    <property type="component" value="Unassembled WGS sequence"/>
</dbReference>
<reference evidence="2 3" key="1">
    <citation type="submission" date="2024-02" db="EMBL/GenBank/DDBJ databases">
        <authorList>
            <person name="Chen Y."/>
            <person name="Shah S."/>
            <person name="Dougan E. K."/>
            <person name="Thang M."/>
            <person name="Chan C."/>
        </authorList>
    </citation>
    <scope>NUCLEOTIDE SEQUENCE [LARGE SCALE GENOMIC DNA]</scope>
</reference>
<comment type="caution">
    <text evidence="2">The sequence shown here is derived from an EMBL/GenBank/DDBJ whole genome shotgun (WGS) entry which is preliminary data.</text>
</comment>
<keyword evidence="3" id="KW-1185">Reference proteome</keyword>
<feature type="compositionally biased region" description="Low complexity" evidence="1">
    <location>
        <begin position="228"/>
        <end position="243"/>
    </location>
</feature>
<protein>
    <submittedName>
        <fullName evidence="2">Uncharacterized protein</fullName>
    </submittedName>
</protein>
<proteinExistence type="predicted"/>
<dbReference type="EMBL" id="CAXAMN010000892">
    <property type="protein sequence ID" value="CAK8991352.1"/>
    <property type="molecule type" value="Genomic_DNA"/>
</dbReference>
<evidence type="ECO:0000313" key="2">
    <source>
        <dbReference type="EMBL" id="CAK8991352.1"/>
    </source>
</evidence>
<name>A0ABP0HNM5_9DINO</name>
<feature type="region of interest" description="Disordered" evidence="1">
    <location>
        <begin position="224"/>
        <end position="282"/>
    </location>
</feature>
<sequence>IICGSRARAVGPLARHSTGCGAPRVARRTCCFHLQSPNGPPARPDQAQAVAAQSLLDEEEPMESQPTLRPAETLTDLDNPLKILQAEVQRVEDLAGAAPPDAPRPSRTGGTGGGGLKRSQSSSALDTRREAKGSQGARPPALKLGKLPDSRTNGPRSARVPRVLSSRGERVPSKEPFSARVRGSYVGYGGYRGSVVSNGRAPERLRPEPRNLRSALKGVQAAARLKRASSAAPKTPKAPEAGAVPLLLQKGREAGSAAPPLRRCPSAPPRPSRAKKVEMAAA</sequence>
<accession>A0ABP0HNM5</accession>
<evidence type="ECO:0000256" key="1">
    <source>
        <dbReference type="SAM" id="MobiDB-lite"/>
    </source>
</evidence>
<evidence type="ECO:0000313" key="3">
    <source>
        <dbReference type="Proteomes" id="UP001642484"/>
    </source>
</evidence>
<feature type="compositionally biased region" description="Low complexity" evidence="1">
    <location>
        <begin position="256"/>
        <end position="265"/>
    </location>
</feature>
<organism evidence="2 3">
    <name type="scientific">Durusdinium trenchii</name>
    <dbReference type="NCBI Taxonomy" id="1381693"/>
    <lineage>
        <taxon>Eukaryota</taxon>
        <taxon>Sar</taxon>
        <taxon>Alveolata</taxon>
        <taxon>Dinophyceae</taxon>
        <taxon>Suessiales</taxon>
        <taxon>Symbiodiniaceae</taxon>
        <taxon>Durusdinium</taxon>
    </lineage>
</organism>